<evidence type="ECO:0000313" key="4">
    <source>
        <dbReference type="Proteomes" id="UP000289758"/>
    </source>
</evidence>
<dbReference type="PANTHER" id="PTHR34219">
    <property type="entry name" value="IRON-REGULATED INNER MEMBRANE PROTEIN-RELATED"/>
    <property type="match status" value="1"/>
</dbReference>
<feature type="transmembrane region" description="Helical" evidence="1">
    <location>
        <begin position="380"/>
        <end position="402"/>
    </location>
</feature>
<dbReference type="Pfam" id="PF03413">
    <property type="entry name" value="PepSY"/>
    <property type="match status" value="1"/>
</dbReference>
<reference evidence="3 4" key="1">
    <citation type="submission" date="2017-10" db="EMBL/GenBank/DDBJ databases">
        <title>Genomics of the genus Arcobacter.</title>
        <authorList>
            <person name="Perez-Cataluna A."/>
            <person name="Figueras M.J."/>
        </authorList>
    </citation>
    <scope>NUCLEOTIDE SEQUENCE [LARGE SCALE GENOMIC DNA]</scope>
    <source>
        <strain evidence="3 4">CECT 8441</strain>
    </source>
</reference>
<protein>
    <recommendedName>
        <fullName evidence="2">PepSY domain-containing protein</fullName>
    </recommendedName>
</protein>
<keyword evidence="1" id="KW-0472">Membrane</keyword>
<dbReference type="InterPro" id="IPR025711">
    <property type="entry name" value="PepSY"/>
</dbReference>
<dbReference type="Proteomes" id="UP000289758">
    <property type="component" value="Unassembled WGS sequence"/>
</dbReference>
<feature type="domain" description="PepSY" evidence="2">
    <location>
        <begin position="70"/>
        <end position="128"/>
    </location>
</feature>
<feature type="transmembrane region" description="Helical" evidence="1">
    <location>
        <begin position="23"/>
        <end position="48"/>
    </location>
</feature>
<evidence type="ECO:0000259" key="2">
    <source>
        <dbReference type="Pfam" id="PF03413"/>
    </source>
</evidence>
<comment type="caution">
    <text evidence="3">The sequence shown here is derived from an EMBL/GenBank/DDBJ whole genome shotgun (WGS) entry which is preliminary data.</text>
</comment>
<evidence type="ECO:0000313" key="3">
    <source>
        <dbReference type="EMBL" id="RXK05158.1"/>
    </source>
</evidence>
<proteinExistence type="predicted"/>
<dbReference type="PANTHER" id="PTHR34219:SF1">
    <property type="entry name" value="PEPSY DOMAIN-CONTAINING PROTEIN"/>
    <property type="match status" value="1"/>
</dbReference>
<dbReference type="OrthoDB" id="9816402at2"/>
<feature type="transmembrane region" description="Helical" evidence="1">
    <location>
        <begin position="428"/>
        <end position="457"/>
    </location>
</feature>
<name>A0A4Q1APV1_9BACT</name>
<feature type="transmembrane region" description="Helical" evidence="1">
    <location>
        <begin position="203"/>
        <end position="224"/>
    </location>
</feature>
<accession>A0A4Q1APV1</accession>
<dbReference type="RefSeq" id="WP_129087391.1">
    <property type="nucleotide sequence ID" value="NZ_CP053836.1"/>
</dbReference>
<dbReference type="AlphaFoldDB" id="A0A4Q1APV1"/>
<gene>
    <name evidence="3" type="ORF">CRV07_09080</name>
</gene>
<dbReference type="EMBL" id="PDKK01000007">
    <property type="protein sequence ID" value="RXK05158.1"/>
    <property type="molecule type" value="Genomic_DNA"/>
</dbReference>
<keyword evidence="1" id="KW-0812">Transmembrane</keyword>
<dbReference type="Pfam" id="PF03929">
    <property type="entry name" value="PepSY_TM"/>
    <property type="match status" value="1"/>
</dbReference>
<dbReference type="InterPro" id="IPR005625">
    <property type="entry name" value="PepSY-ass_TM"/>
</dbReference>
<feature type="transmembrane region" description="Helical" evidence="1">
    <location>
        <begin position="154"/>
        <end position="174"/>
    </location>
</feature>
<evidence type="ECO:0000256" key="1">
    <source>
        <dbReference type="SAM" id="Phobius"/>
    </source>
</evidence>
<sequence>MKSKEKNKVENKTNVFYKAVWRWHFYAGVFVVPFMLILAVTGIMMMYIGFFDGRDGENIIIRVPENNTMISLEKQSQIARSSIVGSNVVELIKAPSENRVNVFRLKLENGTQKMIAVNPYSGKIIKDWERRQGWYDLADNIHSDLLIGKTGDRILEISAGFGIILIITGLYLWWPRDRKISKVLAFDFSLKGREFFKNFHVTLGVYVSIFFFLFLLSGMSWTGVWGAKIVQAWSTFPAQKWDKIPLSDKTHASLNYGPSEGMPWAIEHTNLPMSGSKMGLKGTLDNEKINIDSIVNLANEIGFKERYRVSFPKGETGVWTINQDTMNSDSKNPFVDKTVHIDRYTGKILAKVTFDDYSLAGKVMAVSIPIHMGLVTIWNLIINTLICLSVIALSITGLVMWWKRRPANAGFKLSAPPMPKNLPHWKNAMFIMLLVSLFFPLVGITLIVVLALDILVFSKIKVLKNIFS</sequence>
<organism evidence="3 4">
    <name type="scientific">Halarcobacter ebronensis</name>
    <dbReference type="NCBI Taxonomy" id="1462615"/>
    <lineage>
        <taxon>Bacteria</taxon>
        <taxon>Pseudomonadati</taxon>
        <taxon>Campylobacterota</taxon>
        <taxon>Epsilonproteobacteria</taxon>
        <taxon>Campylobacterales</taxon>
        <taxon>Arcobacteraceae</taxon>
        <taxon>Halarcobacter</taxon>
    </lineage>
</organism>
<keyword evidence="1" id="KW-1133">Transmembrane helix</keyword>
<keyword evidence="4" id="KW-1185">Reference proteome</keyword>